<reference evidence="3 4" key="1">
    <citation type="journal article" date="2019" name="Int. J. Syst. Evol. Microbiol.">
        <title>The Global Catalogue of Microorganisms (GCM) 10K type strain sequencing project: providing services to taxonomists for standard genome sequencing and annotation.</title>
        <authorList>
            <consortium name="The Broad Institute Genomics Platform"/>
            <consortium name="The Broad Institute Genome Sequencing Center for Infectious Disease"/>
            <person name="Wu L."/>
            <person name="Ma J."/>
        </authorList>
    </citation>
    <scope>NUCLEOTIDE SEQUENCE [LARGE SCALE GENOMIC DNA]</scope>
    <source>
        <strain evidence="3 4">CGMCC 1.12230</strain>
    </source>
</reference>
<name>A0ABD6BFU5_9EURY</name>
<feature type="domain" description="DUF8073" evidence="2">
    <location>
        <begin position="7"/>
        <end position="63"/>
    </location>
</feature>
<proteinExistence type="predicted"/>
<keyword evidence="1" id="KW-0472">Membrane</keyword>
<evidence type="ECO:0000259" key="2">
    <source>
        <dbReference type="Pfam" id="PF26274"/>
    </source>
</evidence>
<dbReference type="RefSeq" id="WP_390286947.1">
    <property type="nucleotide sequence ID" value="NZ_JBHUDI010000005.1"/>
</dbReference>
<feature type="transmembrane region" description="Helical" evidence="1">
    <location>
        <begin position="12"/>
        <end position="34"/>
    </location>
</feature>
<sequence length="65" mass="7240">MNSTDTVDDATWMLVLSILVIAVLVGVGLLQLYLSRDYGSFFRSLGIGVLLLLFSVGFYRKWHGT</sequence>
<gene>
    <name evidence="3" type="ORF">ACFR99_10240</name>
</gene>
<protein>
    <recommendedName>
        <fullName evidence="2">DUF8073 domain-containing protein</fullName>
    </recommendedName>
</protein>
<evidence type="ECO:0000313" key="3">
    <source>
        <dbReference type="EMBL" id="MFD1563928.1"/>
    </source>
</evidence>
<keyword evidence="1" id="KW-1133">Transmembrane helix</keyword>
<keyword evidence="4" id="KW-1185">Reference proteome</keyword>
<evidence type="ECO:0000256" key="1">
    <source>
        <dbReference type="SAM" id="Phobius"/>
    </source>
</evidence>
<organism evidence="3 4">
    <name type="scientific">Haloarchaeobius amylolyticus</name>
    <dbReference type="NCBI Taxonomy" id="1198296"/>
    <lineage>
        <taxon>Archaea</taxon>
        <taxon>Methanobacteriati</taxon>
        <taxon>Methanobacteriota</taxon>
        <taxon>Stenosarchaea group</taxon>
        <taxon>Halobacteria</taxon>
        <taxon>Halobacteriales</taxon>
        <taxon>Halorubellaceae</taxon>
        <taxon>Haloarchaeobius</taxon>
    </lineage>
</organism>
<keyword evidence="1" id="KW-0812">Transmembrane</keyword>
<dbReference type="EMBL" id="JBHUDI010000005">
    <property type="protein sequence ID" value="MFD1563928.1"/>
    <property type="molecule type" value="Genomic_DNA"/>
</dbReference>
<dbReference type="Proteomes" id="UP001597076">
    <property type="component" value="Unassembled WGS sequence"/>
</dbReference>
<dbReference type="Pfam" id="PF26274">
    <property type="entry name" value="DUF8073"/>
    <property type="match status" value="1"/>
</dbReference>
<dbReference type="InterPro" id="IPR058386">
    <property type="entry name" value="DUF8073"/>
</dbReference>
<dbReference type="AlphaFoldDB" id="A0ABD6BFU5"/>
<accession>A0ABD6BFU5</accession>
<comment type="caution">
    <text evidence="3">The sequence shown here is derived from an EMBL/GenBank/DDBJ whole genome shotgun (WGS) entry which is preliminary data.</text>
</comment>
<evidence type="ECO:0000313" key="4">
    <source>
        <dbReference type="Proteomes" id="UP001597076"/>
    </source>
</evidence>
<feature type="transmembrane region" description="Helical" evidence="1">
    <location>
        <begin position="41"/>
        <end position="59"/>
    </location>
</feature>